<accession>A0A5P2G2K0</accession>
<dbReference type="AlphaFoldDB" id="A0A5P2G2K0"/>
<evidence type="ECO:0000313" key="2">
    <source>
        <dbReference type="Proteomes" id="UP000292424"/>
    </source>
</evidence>
<dbReference type="KEGG" id="arac:E0W69_015635"/>
<name>A0A5P2G2K0_9BACT</name>
<dbReference type="Proteomes" id="UP000292424">
    <property type="component" value="Chromosome"/>
</dbReference>
<protein>
    <submittedName>
        <fullName evidence="1">Nucleoid-associated protein</fullName>
    </submittedName>
</protein>
<reference evidence="1 2" key="1">
    <citation type="submission" date="2019-09" db="EMBL/GenBank/DDBJ databases">
        <title>Complete genome sequence of Arachidicoccus sp. B3-10 isolated from apple orchard soil.</title>
        <authorList>
            <person name="Kim H.S."/>
            <person name="Han K.-I."/>
            <person name="Suh M.K."/>
            <person name="Lee K.C."/>
            <person name="Eom M.K."/>
            <person name="Kim J.-S."/>
            <person name="Kang S.W."/>
            <person name="Sin Y."/>
            <person name="Lee J.-S."/>
        </authorList>
    </citation>
    <scope>NUCLEOTIDE SEQUENCE [LARGE SCALE GENOMIC DNA]</scope>
    <source>
        <strain evidence="1 2">B3-10</strain>
    </source>
</reference>
<evidence type="ECO:0000313" key="1">
    <source>
        <dbReference type="EMBL" id="QES90026.1"/>
    </source>
</evidence>
<sequence>MIQIETATIKDLILHRVNSERQELLLNEDRLSYGDENIDALLRKVLLKPFTTQAYSFEFMHEIDLSYNVLFNISKRIFENEDFVTASKDIAKHLLAMSKHPNIKDGDLFIAHYNDIKFNNQYVQGIGIYKFEDKEKYIETFAEDGNVSVAFRNGISNKKPEKAVLILYTEEPYTLLVIDSGTSETEYWQNDFIKHQSKNDFVNNTTEVMQLTELFIKEQFPQEYEAGKVDQIDLLNRSAEFFKSHDVYNKEEYENSVLSDPGLIDSFVKYNDNYREQNDLEIEDGFKLFPQSIKKQQKNFKGIIKLDKDFHIYIHGSRQNIEQGVDENGKKFYKIYYDVES</sequence>
<dbReference type="EMBL" id="CP044016">
    <property type="protein sequence ID" value="QES90026.1"/>
    <property type="molecule type" value="Genomic_DNA"/>
</dbReference>
<gene>
    <name evidence="1" type="ORF">E0W69_015635</name>
</gene>
<proteinExistence type="predicted"/>
<keyword evidence="2" id="KW-1185">Reference proteome</keyword>
<dbReference type="RefSeq" id="WP_131330983.1">
    <property type="nucleotide sequence ID" value="NZ_CP044016.1"/>
</dbReference>
<organism evidence="1 2">
    <name type="scientific">Rhizosphaericola mali</name>
    <dbReference type="NCBI Taxonomy" id="2545455"/>
    <lineage>
        <taxon>Bacteria</taxon>
        <taxon>Pseudomonadati</taxon>
        <taxon>Bacteroidota</taxon>
        <taxon>Chitinophagia</taxon>
        <taxon>Chitinophagales</taxon>
        <taxon>Chitinophagaceae</taxon>
        <taxon>Rhizosphaericola</taxon>
    </lineage>
</organism>
<dbReference type="OrthoDB" id="9153118at2"/>